<feature type="region of interest" description="Disordered" evidence="1">
    <location>
        <begin position="149"/>
        <end position="217"/>
    </location>
</feature>
<feature type="compositionally biased region" description="Polar residues" evidence="1">
    <location>
        <begin position="175"/>
        <end position="213"/>
    </location>
</feature>
<accession>A0A8J2SH66</accession>
<evidence type="ECO:0000256" key="1">
    <source>
        <dbReference type="SAM" id="MobiDB-lite"/>
    </source>
</evidence>
<reference evidence="2" key="1">
    <citation type="submission" date="2021-11" db="EMBL/GenBank/DDBJ databases">
        <authorList>
            <consortium name="Genoscope - CEA"/>
            <person name="William W."/>
        </authorList>
    </citation>
    <scope>NUCLEOTIDE SEQUENCE</scope>
</reference>
<comment type="caution">
    <text evidence="2">The sequence shown here is derived from an EMBL/GenBank/DDBJ whole genome shotgun (WGS) entry which is preliminary data.</text>
</comment>
<name>A0A8J2SH66_9STRA</name>
<proteinExistence type="predicted"/>
<dbReference type="EMBL" id="CAKKNE010000003">
    <property type="protein sequence ID" value="CAH0370188.1"/>
    <property type="molecule type" value="Genomic_DNA"/>
</dbReference>
<evidence type="ECO:0000313" key="3">
    <source>
        <dbReference type="Proteomes" id="UP000789595"/>
    </source>
</evidence>
<evidence type="ECO:0000313" key="2">
    <source>
        <dbReference type="EMBL" id="CAH0370188.1"/>
    </source>
</evidence>
<dbReference type="AlphaFoldDB" id="A0A8J2SH66"/>
<sequence length="469" mass="50518">MFINLFAAASRAAGRLSWCARGRSSGRPCAAAADGCRSRSRTTARQNGHGASFRGGLVARTCVMHWRQKLWLHGVVTRSLYGSKQMPHSPSDCGRAPVGWGGVAWSVRELAGGCARTVGGGATSTGDAVSAAARSRAFSARRSISAMVSAGCRPRGGGGRRRGGRRRRPRRCRRLSSSCTSKTNCAQQESPYNWTPESTSKQPRKNNGNVRSGQENRRDLSYALRDARRLAHHCPTFYKLPHARGGSFFGRGSLPATGRLRSHALYFINWSHTAAAKADGGRVEFVALYFLNPKHTAAAQREAGKDKGDEDHCSHHGRVIIIIIIMRRLGGLVSWTAHGRRLIANHPVVPMVRAVEAPVAAGGFDFAPVEGRTVAGSCWAALLVGAEGVAPRCFARAGLCGSAPEAARQQCHCSEGHAGFEALGGPAAEPQRHIRRRSPFYGQQGSQMRLPRSATINDSLHRARASLHR</sequence>
<keyword evidence="3" id="KW-1185">Reference proteome</keyword>
<protein>
    <submittedName>
        <fullName evidence="2">Uncharacterized protein</fullName>
    </submittedName>
</protein>
<organism evidence="2 3">
    <name type="scientific">Pelagomonas calceolata</name>
    <dbReference type="NCBI Taxonomy" id="35677"/>
    <lineage>
        <taxon>Eukaryota</taxon>
        <taxon>Sar</taxon>
        <taxon>Stramenopiles</taxon>
        <taxon>Ochrophyta</taxon>
        <taxon>Pelagophyceae</taxon>
        <taxon>Pelagomonadales</taxon>
        <taxon>Pelagomonadaceae</taxon>
        <taxon>Pelagomonas</taxon>
    </lineage>
</organism>
<gene>
    <name evidence="2" type="ORF">PECAL_3P00590</name>
</gene>
<feature type="compositionally biased region" description="Basic residues" evidence="1">
    <location>
        <begin position="158"/>
        <end position="174"/>
    </location>
</feature>
<dbReference type="Proteomes" id="UP000789595">
    <property type="component" value="Unassembled WGS sequence"/>
</dbReference>